<organism evidence="1 2">
    <name type="scientific">Elysia marginata</name>
    <dbReference type="NCBI Taxonomy" id="1093978"/>
    <lineage>
        <taxon>Eukaryota</taxon>
        <taxon>Metazoa</taxon>
        <taxon>Spiralia</taxon>
        <taxon>Lophotrochozoa</taxon>
        <taxon>Mollusca</taxon>
        <taxon>Gastropoda</taxon>
        <taxon>Heterobranchia</taxon>
        <taxon>Euthyneura</taxon>
        <taxon>Panpulmonata</taxon>
        <taxon>Sacoglossa</taxon>
        <taxon>Placobranchoidea</taxon>
        <taxon>Plakobranchidae</taxon>
        <taxon>Elysia</taxon>
    </lineage>
</organism>
<name>A0AAV4IZ15_9GAST</name>
<reference evidence="1 2" key="1">
    <citation type="journal article" date="2021" name="Elife">
        <title>Chloroplast acquisition without the gene transfer in kleptoplastic sea slugs, Plakobranchus ocellatus.</title>
        <authorList>
            <person name="Maeda T."/>
            <person name="Takahashi S."/>
            <person name="Yoshida T."/>
            <person name="Shimamura S."/>
            <person name="Takaki Y."/>
            <person name="Nagai Y."/>
            <person name="Toyoda A."/>
            <person name="Suzuki Y."/>
            <person name="Arimoto A."/>
            <person name="Ishii H."/>
            <person name="Satoh N."/>
            <person name="Nishiyama T."/>
            <person name="Hasebe M."/>
            <person name="Maruyama T."/>
            <person name="Minagawa J."/>
            <person name="Obokata J."/>
            <person name="Shigenobu S."/>
        </authorList>
    </citation>
    <scope>NUCLEOTIDE SEQUENCE [LARGE SCALE GENOMIC DNA]</scope>
</reference>
<accession>A0AAV4IZ15</accession>
<protein>
    <submittedName>
        <fullName evidence="1">Reverse transcriptase-like protein</fullName>
    </submittedName>
</protein>
<sequence>MCFKCIHKQAPSYLSDLLEIHQPRKCLRSSKDTNMLKVPRINLKRYGERSFPYIGPHFLEQSSHVSEAVPNTGDLQKETENFPVSELLNLCRLSTPAD</sequence>
<comment type="caution">
    <text evidence="1">The sequence shown here is derived from an EMBL/GenBank/DDBJ whole genome shotgun (WGS) entry which is preliminary data.</text>
</comment>
<dbReference type="Proteomes" id="UP000762676">
    <property type="component" value="Unassembled WGS sequence"/>
</dbReference>
<keyword evidence="1" id="KW-0808">Transferase</keyword>
<keyword evidence="1" id="KW-0548">Nucleotidyltransferase</keyword>
<gene>
    <name evidence="1" type="ORF">ElyMa_003158000</name>
</gene>
<dbReference type="GO" id="GO:0003964">
    <property type="term" value="F:RNA-directed DNA polymerase activity"/>
    <property type="evidence" value="ECO:0007669"/>
    <property type="project" value="UniProtKB-KW"/>
</dbReference>
<evidence type="ECO:0000313" key="2">
    <source>
        <dbReference type="Proteomes" id="UP000762676"/>
    </source>
</evidence>
<keyword evidence="2" id="KW-1185">Reference proteome</keyword>
<proteinExistence type="predicted"/>
<dbReference type="AlphaFoldDB" id="A0AAV4IZ15"/>
<evidence type="ECO:0000313" key="1">
    <source>
        <dbReference type="EMBL" id="GFS14246.1"/>
    </source>
</evidence>
<dbReference type="EMBL" id="BMAT01006513">
    <property type="protein sequence ID" value="GFS14246.1"/>
    <property type="molecule type" value="Genomic_DNA"/>
</dbReference>
<keyword evidence="1" id="KW-0695">RNA-directed DNA polymerase</keyword>